<keyword evidence="1" id="KW-0472">Membrane</keyword>
<dbReference type="EMBL" id="CAJNOQ010000768">
    <property type="protein sequence ID" value="CAF0836678.1"/>
    <property type="molecule type" value="Genomic_DNA"/>
</dbReference>
<keyword evidence="1" id="KW-0812">Transmembrane</keyword>
<accession>A0A813VHD4</accession>
<sequence>MQLTEDQLVYLKKLICIRTKQREQIPPTQQGCISPSMIIDGFLYHGDLNHAKNTKLLQELDIRHIINVCDCPLEQNILGQCQVLWINLDDDLYTDIAEHFNTTNEFLQSYELQCDNDYKTNQHYNLAKTILGGVIFVGSVAIIIAMPWALPIEAAIVVGGVVALGASIPSAIKFLSGFNGIRLQDDVDKLYHKFTLANEDLDKMKKKLSDIKMNHEKITIRLDDEETRSLIEFYKIILKNIDEIRDICL</sequence>
<feature type="transmembrane region" description="Helical" evidence="1">
    <location>
        <begin position="156"/>
        <end position="175"/>
    </location>
</feature>
<dbReference type="Proteomes" id="UP000681722">
    <property type="component" value="Unassembled WGS sequence"/>
</dbReference>
<dbReference type="Gene3D" id="3.90.190.10">
    <property type="entry name" value="Protein tyrosine phosphatase superfamily"/>
    <property type="match status" value="1"/>
</dbReference>
<organism evidence="2 4">
    <name type="scientific">Didymodactylos carnosus</name>
    <dbReference type="NCBI Taxonomy" id="1234261"/>
    <lineage>
        <taxon>Eukaryota</taxon>
        <taxon>Metazoa</taxon>
        <taxon>Spiralia</taxon>
        <taxon>Gnathifera</taxon>
        <taxon>Rotifera</taxon>
        <taxon>Eurotatoria</taxon>
        <taxon>Bdelloidea</taxon>
        <taxon>Philodinida</taxon>
        <taxon>Philodinidae</taxon>
        <taxon>Didymodactylos</taxon>
    </lineage>
</organism>
<reference evidence="2" key="1">
    <citation type="submission" date="2021-02" db="EMBL/GenBank/DDBJ databases">
        <authorList>
            <person name="Nowell W R."/>
        </authorList>
    </citation>
    <scope>NUCLEOTIDE SEQUENCE</scope>
</reference>
<keyword evidence="1" id="KW-1133">Transmembrane helix</keyword>
<dbReference type="CDD" id="cd14498">
    <property type="entry name" value="DSP"/>
    <property type="match status" value="1"/>
</dbReference>
<dbReference type="InterPro" id="IPR029021">
    <property type="entry name" value="Prot-tyrosine_phosphatase-like"/>
</dbReference>
<evidence type="ECO:0000313" key="4">
    <source>
        <dbReference type="Proteomes" id="UP000663829"/>
    </source>
</evidence>
<gene>
    <name evidence="2" type="ORF">GPM918_LOCUS5344</name>
    <name evidence="3" type="ORF">SRO942_LOCUS5344</name>
</gene>
<name>A0A813VHD4_9BILA</name>
<dbReference type="Proteomes" id="UP000663829">
    <property type="component" value="Unassembled WGS sequence"/>
</dbReference>
<evidence type="ECO:0000256" key="1">
    <source>
        <dbReference type="SAM" id="Phobius"/>
    </source>
</evidence>
<dbReference type="SUPFAM" id="SSF52799">
    <property type="entry name" value="(Phosphotyrosine protein) phosphatases II"/>
    <property type="match status" value="1"/>
</dbReference>
<feature type="transmembrane region" description="Helical" evidence="1">
    <location>
        <begin position="129"/>
        <end position="150"/>
    </location>
</feature>
<keyword evidence="4" id="KW-1185">Reference proteome</keyword>
<protein>
    <submittedName>
        <fullName evidence="2">Uncharacterized protein</fullName>
    </submittedName>
</protein>
<comment type="caution">
    <text evidence="2">The sequence shown here is derived from an EMBL/GenBank/DDBJ whole genome shotgun (WGS) entry which is preliminary data.</text>
</comment>
<proteinExistence type="predicted"/>
<dbReference type="AlphaFoldDB" id="A0A813VHD4"/>
<evidence type="ECO:0000313" key="3">
    <source>
        <dbReference type="EMBL" id="CAF3623894.1"/>
    </source>
</evidence>
<dbReference type="OrthoDB" id="10520880at2759"/>
<evidence type="ECO:0000313" key="2">
    <source>
        <dbReference type="EMBL" id="CAF0836678.1"/>
    </source>
</evidence>
<dbReference type="EMBL" id="CAJOBC010000768">
    <property type="protein sequence ID" value="CAF3623894.1"/>
    <property type="molecule type" value="Genomic_DNA"/>
</dbReference>